<name>A0AAD9NUF0_RIDPI</name>
<keyword evidence="2" id="KW-0677">Repeat</keyword>
<dbReference type="PANTHER" id="PTHR45632">
    <property type="entry name" value="LD33804P"/>
    <property type="match status" value="1"/>
</dbReference>
<dbReference type="Pfam" id="PF07707">
    <property type="entry name" value="BACK"/>
    <property type="match status" value="1"/>
</dbReference>
<dbReference type="Gene3D" id="2.120.10.80">
    <property type="entry name" value="Kelch-type beta propeller"/>
    <property type="match status" value="2"/>
</dbReference>
<gene>
    <name evidence="4" type="ORF">NP493_336g00001</name>
</gene>
<dbReference type="InterPro" id="IPR011705">
    <property type="entry name" value="BACK"/>
</dbReference>
<dbReference type="PANTHER" id="PTHR45632:SF3">
    <property type="entry name" value="KELCH-LIKE PROTEIN 32"/>
    <property type="match status" value="1"/>
</dbReference>
<keyword evidence="5" id="KW-1185">Reference proteome</keyword>
<evidence type="ECO:0000256" key="2">
    <source>
        <dbReference type="ARBA" id="ARBA00022737"/>
    </source>
</evidence>
<evidence type="ECO:0000313" key="5">
    <source>
        <dbReference type="Proteomes" id="UP001209878"/>
    </source>
</evidence>
<dbReference type="EMBL" id="JAODUO010000336">
    <property type="protein sequence ID" value="KAK2182770.1"/>
    <property type="molecule type" value="Genomic_DNA"/>
</dbReference>
<protein>
    <recommendedName>
        <fullName evidence="3">BACK domain-containing protein</fullName>
    </recommendedName>
</protein>
<dbReference type="SMART" id="SM00875">
    <property type="entry name" value="BACK"/>
    <property type="match status" value="1"/>
</dbReference>
<comment type="caution">
    <text evidence="4">The sequence shown here is derived from an EMBL/GenBank/DDBJ whole genome shotgun (WGS) entry which is preliminary data.</text>
</comment>
<evidence type="ECO:0000259" key="3">
    <source>
        <dbReference type="SMART" id="SM00875"/>
    </source>
</evidence>
<keyword evidence="1" id="KW-0880">Kelch repeat</keyword>
<dbReference type="SMART" id="SM00612">
    <property type="entry name" value="Kelch"/>
    <property type="match status" value="5"/>
</dbReference>
<dbReference type="SUPFAM" id="SSF117281">
    <property type="entry name" value="Kelch motif"/>
    <property type="match status" value="1"/>
</dbReference>
<feature type="domain" description="BACK" evidence="3">
    <location>
        <begin position="10"/>
        <end position="111"/>
    </location>
</feature>
<dbReference type="Gene3D" id="1.25.40.420">
    <property type="match status" value="1"/>
</dbReference>
<dbReference type="InterPro" id="IPR015915">
    <property type="entry name" value="Kelch-typ_b-propeller"/>
</dbReference>
<dbReference type="Pfam" id="PF01344">
    <property type="entry name" value="Kelch_1"/>
    <property type="match status" value="1"/>
</dbReference>
<reference evidence="4" key="1">
    <citation type="journal article" date="2023" name="Mol. Biol. Evol.">
        <title>Third-Generation Sequencing Reveals the Adaptive Role of the Epigenome in Three Deep-Sea Polychaetes.</title>
        <authorList>
            <person name="Perez M."/>
            <person name="Aroh O."/>
            <person name="Sun Y."/>
            <person name="Lan Y."/>
            <person name="Juniper S.K."/>
            <person name="Young C.R."/>
            <person name="Angers B."/>
            <person name="Qian P.Y."/>
        </authorList>
    </citation>
    <scope>NUCLEOTIDE SEQUENCE</scope>
    <source>
        <strain evidence="4">R07B-5</strain>
    </source>
</reference>
<accession>A0AAD9NUF0</accession>
<dbReference type="AlphaFoldDB" id="A0AAD9NUF0"/>
<dbReference type="InterPro" id="IPR006652">
    <property type="entry name" value="Kelch_1"/>
</dbReference>
<evidence type="ECO:0000256" key="1">
    <source>
        <dbReference type="ARBA" id="ARBA00022441"/>
    </source>
</evidence>
<sequence length="444" mass="50043">MMTQVDVTNCVRFWRLSEVYQLHKVLRKAKGLVLAEFKTVAFSDQFKELSCSELIDVIKEDDIRVDDEDVVVECVLDWVSHDVKNRTSSFETVLERTRLPYCSSKYLWHMKNTCQLLTPKCVEYVNEALSFQADPAHQHEVSTGRTQPRTHFHVKRRLVVAGGLTCTEEDQYAENNVCQFYNDDTSCWETLTEMPPSVGMLYSVCYLGRSLLLTGGKKGGALNQCWLCDLATRKWEAMPPLSTARWYHRSVSLGDSVYVVGGKGVGDEVLASVECFNVKRRQWSAMPDLPRAVTAAMVVTYGNKVFVFGGQDEQDVFLCCTQVLDTTRGQWSTRSDSPDACELGAAVTLNDVIYVVGGFTRTCLKYSPATDTWTRLSQPRESHGNAPAVVWRGCVLVAGGGGSKLRFSVIEHYHPLTDTWSQWKSELNMKLACHDMLNVDLYDV</sequence>
<dbReference type="Proteomes" id="UP001209878">
    <property type="component" value="Unassembled WGS sequence"/>
</dbReference>
<evidence type="ECO:0000313" key="4">
    <source>
        <dbReference type="EMBL" id="KAK2182770.1"/>
    </source>
</evidence>
<dbReference type="Pfam" id="PF24681">
    <property type="entry name" value="Kelch_KLHDC2_KLHL20_DRC7"/>
    <property type="match status" value="1"/>
</dbReference>
<organism evidence="4 5">
    <name type="scientific">Ridgeia piscesae</name>
    <name type="common">Tubeworm</name>
    <dbReference type="NCBI Taxonomy" id="27915"/>
    <lineage>
        <taxon>Eukaryota</taxon>
        <taxon>Metazoa</taxon>
        <taxon>Spiralia</taxon>
        <taxon>Lophotrochozoa</taxon>
        <taxon>Annelida</taxon>
        <taxon>Polychaeta</taxon>
        <taxon>Sedentaria</taxon>
        <taxon>Canalipalpata</taxon>
        <taxon>Sabellida</taxon>
        <taxon>Siboglinidae</taxon>
        <taxon>Ridgeia</taxon>
    </lineage>
</organism>
<proteinExistence type="predicted"/>